<evidence type="ECO:0000313" key="1">
    <source>
        <dbReference type="EMBL" id="MFC5475236.1"/>
    </source>
</evidence>
<organism evidence="1 2">
    <name type="scientific">Paraherbaspirillum soli</name>
    <dbReference type="NCBI Taxonomy" id="631222"/>
    <lineage>
        <taxon>Bacteria</taxon>
        <taxon>Pseudomonadati</taxon>
        <taxon>Pseudomonadota</taxon>
        <taxon>Betaproteobacteria</taxon>
        <taxon>Burkholderiales</taxon>
        <taxon>Oxalobacteraceae</taxon>
        <taxon>Paraherbaspirillum</taxon>
    </lineage>
</organism>
<proteinExistence type="predicted"/>
<protein>
    <submittedName>
        <fullName evidence="1">Uncharacterized protein</fullName>
    </submittedName>
</protein>
<dbReference type="EMBL" id="JBHSMT010000026">
    <property type="protein sequence ID" value="MFC5475236.1"/>
    <property type="molecule type" value="Genomic_DNA"/>
</dbReference>
<name>A0ABW0ME42_9BURK</name>
<comment type="caution">
    <text evidence="1">The sequence shown here is derived from an EMBL/GenBank/DDBJ whole genome shotgun (WGS) entry which is preliminary data.</text>
</comment>
<evidence type="ECO:0000313" key="2">
    <source>
        <dbReference type="Proteomes" id="UP001596045"/>
    </source>
</evidence>
<reference evidence="2" key="1">
    <citation type="journal article" date="2019" name="Int. J. Syst. Evol. Microbiol.">
        <title>The Global Catalogue of Microorganisms (GCM) 10K type strain sequencing project: providing services to taxonomists for standard genome sequencing and annotation.</title>
        <authorList>
            <consortium name="The Broad Institute Genomics Platform"/>
            <consortium name="The Broad Institute Genome Sequencing Center for Infectious Disease"/>
            <person name="Wu L."/>
            <person name="Ma J."/>
        </authorList>
    </citation>
    <scope>NUCLEOTIDE SEQUENCE [LARGE SCALE GENOMIC DNA]</scope>
    <source>
        <strain evidence="2">JCM 17066</strain>
    </source>
</reference>
<gene>
    <name evidence="1" type="ORF">ACFPM8_14850</name>
</gene>
<keyword evidence="2" id="KW-1185">Reference proteome</keyword>
<dbReference type="RefSeq" id="WP_378998345.1">
    <property type="nucleotide sequence ID" value="NZ_JBHSMT010000026.1"/>
</dbReference>
<dbReference type="Proteomes" id="UP001596045">
    <property type="component" value="Unassembled WGS sequence"/>
</dbReference>
<sequence length="191" mass="21349">MNALFCAGIKRHDSPAELYIEQTPLITNYVVKALTEMDVDNTPTHTEIILTAAAPRIIKTHVCDGGDLFPTLVQKLTGIDLYALSAWIQMDHALTDAQDVVVQAITKDCCGIRYIMPPMAGKLIETLLRRRLSMADQEPTQSPIPANAHGLNDIFSRTAYVRTAFVSRQELMSTLDRATDHIQYYHEESMS</sequence>
<accession>A0ABW0ME42</accession>
<dbReference type="Gene3D" id="3.30.470.20">
    <property type="entry name" value="ATP-grasp fold, B domain"/>
    <property type="match status" value="1"/>
</dbReference>